<reference evidence="4 5" key="1">
    <citation type="submission" date="2014-08" db="EMBL/GenBank/DDBJ databases">
        <title>Complete genome sequence of Corynebacterium aquilae S-613T(T) (=DSM 44791(T)), isolated from the choana of a healthy golden eagle.</title>
        <authorList>
            <person name="Ruckert C."/>
            <person name="Albersmeier A."/>
            <person name="Winkler A."/>
            <person name="Kalinowski J."/>
        </authorList>
    </citation>
    <scope>NUCLEOTIDE SEQUENCE [LARGE SCALE GENOMIC DNA]</scope>
    <source>
        <strain evidence="4 5">S-613</strain>
    </source>
</reference>
<feature type="signal peptide" evidence="3">
    <location>
        <begin position="1"/>
        <end position="22"/>
    </location>
</feature>
<evidence type="ECO:0000256" key="1">
    <source>
        <dbReference type="SAM" id="Coils"/>
    </source>
</evidence>
<evidence type="ECO:0000313" key="4">
    <source>
        <dbReference type="EMBL" id="APT84439.1"/>
    </source>
</evidence>
<dbReference type="AlphaFoldDB" id="A0A1L7CF16"/>
<evidence type="ECO:0000256" key="2">
    <source>
        <dbReference type="SAM" id="MobiDB-lite"/>
    </source>
</evidence>
<dbReference type="PROSITE" id="PS51257">
    <property type="entry name" value="PROKAR_LIPOPROTEIN"/>
    <property type="match status" value="1"/>
</dbReference>
<keyword evidence="5" id="KW-1185">Reference proteome</keyword>
<proteinExistence type="predicted"/>
<protein>
    <recommendedName>
        <fullName evidence="6">LGFP repeat-containing protein</fullName>
    </recommendedName>
</protein>
<gene>
    <name evidence="4" type="ORF">CAQU_04445</name>
</gene>
<feature type="compositionally biased region" description="Low complexity" evidence="2">
    <location>
        <begin position="36"/>
        <end position="49"/>
    </location>
</feature>
<dbReference type="Pfam" id="PF08310">
    <property type="entry name" value="LGFP"/>
    <property type="match status" value="1"/>
</dbReference>
<organism evidence="4 5">
    <name type="scientific">Corynebacterium aquilae DSM 44791</name>
    <dbReference type="NCBI Taxonomy" id="1431546"/>
    <lineage>
        <taxon>Bacteria</taxon>
        <taxon>Bacillati</taxon>
        <taxon>Actinomycetota</taxon>
        <taxon>Actinomycetes</taxon>
        <taxon>Mycobacteriales</taxon>
        <taxon>Corynebacteriaceae</taxon>
        <taxon>Corynebacterium</taxon>
    </lineage>
</organism>
<dbReference type="RefSeq" id="WP_075725545.1">
    <property type="nucleotide sequence ID" value="NZ_CP009245.1"/>
</dbReference>
<feature type="coiled-coil region" evidence="1">
    <location>
        <begin position="81"/>
        <end position="108"/>
    </location>
</feature>
<dbReference type="KEGG" id="caqu:CAQU_04445"/>
<dbReference type="STRING" id="1431546.CAQU_04445"/>
<evidence type="ECO:0000313" key="5">
    <source>
        <dbReference type="Proteomes" id="UP000185478"/>
    </source>
</evidence>
<feature type="chain" id="PRO_5012250658" description="LGFP repeat-containing protein" evidence="3">
    <location>
        <begin position="23"/>
        <end position="226"/>
    </location>
</feature>
<name>A0A1L7CF16_9CORY</name>
<dbReference type="Proteomes" id="UP000185478">
    <property type="component" value="Chromosome"/>
</dbReference>
<feature type="region of interest" description="Disordered" evidence="2">
    <location>
        <begin position="36"/>
        <end position="81"/>
    </location>
</feature>
<evidence type="ECO:0000256" key="3">
    <source>
        <dbReference type="SAM" id="SignalP"/>
    </source>
</evidence>
<accession>A0A1L7CF16</accession>
<evidence type="ECO:0008006" key="6">
    <source>
        <dbReference type="Google" id="ProtNLM"/>
    </source>
</evidence>
<sequence>MKKTALRIAAATTAVALSMGMAACSTDDVKDGADKVAAGASDAAKSGADAAKDGADKAGEAAKDGADKAGDAAKDAADKVKDGADKAADAAKDEADKLSAKLTKVTDAQGAEVEIPEAAKNEWEKYGAESGELGAITEVVERNGEDYVINFSSGDSIIYGKDTGAVLLKGMIADTWFKDGGFENPIGLPTAPEMTSTDGEGWTQQFQNGTITWTNAETGEWHAVVA</sequence>
<keyword evidence="3" id="KW-0732">Signal</keyword>
<feature type="compositionally biased region" description="Basic and acidic residues" evidence="2">
    <location>
        <begin position="50"/>
        <end position="81"/>
    </location>
</feature>
<dbReference type="InterPro" id="IPR013207">
    <property type="entry name" value="LGFP"/>
</dbReference>
<dbReference type="OrthoDB" id="4369514at2"/>
<keyword evidence="1" id="KW-0175">Coiled coil</keyword>
<dbReference type="Gene3D" id="1.10.287.700">
    <property type="entry name" value="Helix hairpin bin"/>
    <property type="match status" value="1"/>
</dbReference>
<dbReference type="EMBL" id="CP009245">
    <property type="protein sequence ID" value="APT84439.1"/>
    <property type="molecule type" value="Genomic_DNA"/>
</dbReference>